<name>A0A1Q2CH48_9ACTN</name>
<dbReference type="Proteomes" id="UP000188324">
    <property type="component" value="Chromosome"/>
</dbReference>
<dbReference type="InterPro" id="IPR058696">
    <property type="entry name" value="Fn3_SaeA_5th"/>
</dbReference>
<evidence type="ECO:0000259" key="3">
    <source>
        <dbReference type="Pfam" id="PF25833"/>
    </source>
</evidence>
<evidence type="ECO:0000256" key="1">
    <source>
        <dbReference type="SAM" id="MobiDB-lite"/>
    </source>
</evidence>
<dbReference type="STRING" id="1610493.RPIT_12065"/>
<dbReference type="InterPro" id="IPR058691">
    <property type="entry name" value="Fn3_SaeA_1st"/>
</dbReference>
<feature type="domain" description="SaeA second Fn3-like" evidence="3">
    <location>
        <begin position="239"/>
        <end position="331"/>
    </location>
</feature>
<feature type="compositionally biased region" description="Low complexity" evidence="1">
    <location>
        <begin position="78"/>
        <end position="95"/>
    </location>
</feature>
<evidence type="ECO:0000259" key="5">
    <source>
        <dbReference type="Pfam" id="PF25835"/>
    </source>
</evidence>
<accession>A0A1Q2CH48</accession>
<evidence type="ECO:0000313" key="7">
    <source>
        <dbReference type="EMBL" id="AQP45446.1"/>
    </source>
</evidence>
<feature type="domain" description="SaeA third Fn3-like" evidence="4">
    <location>
        <begin position="348"/>
        <end position="445"/>
    </location>
</feature>
<feature type="region of interest" description="Disordered" evidence="1">
    <location>
        <begin position="78"/>
        <end position="106"/>
    </location>
</feature>
<protein>
    <submittedName>
        <fullName evidence="7">Uncharacterized protein</fullName>
    </submittedName>
</protein>
<dbReference type="Pfam" id="PF25835">
    <property type="entry name" value="Fn3_SaeA_5th"/>
    <property type="match status" value="1"/>
</dbReference>
<sequence length="682" mass="74866">MTQELAGQILSELERYCDQNDLDGMQPAQLKLMAMDAVKNNGLPTEAVAARIPRTYTDHALPLSMIINSALARTGTAESAASSSSSAGSAPPQSSNKPSTATRQEHSIPVALPDASEDRQFFPTHGSALPKFVSSDRTVRHEAREELSLEMMDSGFLLRWDALSAPHVIYRVTRSEGRVDFPEYSSYTAITTDASLVDVTLPDWPRLHYQVWAHGSNSTEEAPLTQPVLLAESSVVVPPQDVSIAPDQGRVVGTWRDIGVRHGRVQVYRKPLHGAPGLPTDPQFRVNSGSDNVAGFVDSDVESGKQYIYSVGVELLNDGVGEISPFIERVVEVPHKIEPVRDLEVQERRDERGGIVLDILWTPPGAGRVDIYVTNDQPEAGIDTQAYPASTLQEFKLGERLNYPVTDRVGDKVRIRDIPWYEGWSRVHFTALTSLGDRIHPSRTVTKVATQVAITEAKLHQRVRHQVVTLTWPTNTEKDGGEYTFEKVQVFRYPLGIDAEAAIQGQHLASISADHYNREGGLVVVLGSQPCNVALVPVSMQQGQQVQGRPYVLTYPGLKVVHYQIKGAKSMVAFGKTRKLSLKLRSPQHLGTLPPLVLVHNPERLPLDALDGQRVQVGVKDDAEAVAMPSIRASEVGEGWTETTWEATVPATGYVRLMADIGLDELNQFAVIDPAVVQLRLG</sequence>
<dbReference type="EMBL" id="CP019605">
    <property type="protein sequence ID" value="AQP45446.1"/>
    <property type="molecule type" value="Genomic_DNA"/>
</dbReference>
<dbReference type="InterPro" id="IPR058694">
    <property type="entry name" value="Fn3_SaeA_4th"/>
</dbReference>
<dbReference type="AlphaFoldDB" id="A0A1Q2CH48"/>
<proteinExistence type="predicted"/>
<dbReference type="OrthoDB" id="4362456at2"/>
<evidence type="ECO:0000259" key="4">
    <source>
        <dbReference type="Pfam" id="PF25834"/>
    </source>
</evidence>
<evidence type="ECO:0000313" key="8">
    <source>
        <dbReference type="Proteomes" id="UP000188324"/>
    </source>
</evidence>
<feature type="domain" description="SaeA fourth Fn3-like" evidence="5">
    <location>
        <begin position="454"/>
        <end position="553"/>
    </location>
</feature>
<evidence type="ECO:0000259" key="6">
    <source>
        <dbReference type="Pfam" id="PF25836"/>
    </source>
</evidence>
<dbReference type="KEGG" id="tfl:RPIT_12065"/>
<dbReference type="Pfam" id="PF25832">
    <property type="entry name" value="Fn3_SaeA_2nd"/>
    <property type="match status" value="1"/>
</dbReference>
<dbReference type="InterPro" id="IPR058692">
    <property type="entry name" value="Fn3_SaeA_2nd"/>
</dbReference>
<evidence type="ECO:0000259" key="2">
    <source>
        <dbReference type="Pfam" id="PF25832"/>
    </source>
</evidence>
<dbReference type="Pfam" id="PF25836">
    <property type="entry name" value="Fn3_SaeA_6th"/>
    <property type="match status" value="1"/>
</dbReference>
<reference evidence="7 8" key="1">
    <citation type="journal article" date="2016" name="Int. J. Syst. Evol. Microbiol.">
        <title>Tessaracoccus flavus sp. nov., isolated from the drainage system of a lindane-producing factory.</title>
        <authorList>
            <person name="Kumari R."/>
            <person name="Singh P."/>
            <person name="Schumann P."/>
            <person name="Lal R."/>
        </authorList>
    </citation>
    <scope>NUCLEOTIDE SEQUENCE [LARGE SCALE GENOMIC DNA]</scope>
    <source>
        <strain evidence="7 8">RP1T</strain>
    </source>
</reference>
<dbReference type="RefSeq" id="WP_077343607.1">
    <property type="nucleotide sequence ID" value="NZ_CP019605.1"/>
</dbReference>
<dbReference type="Pfam" id="PF25834">
    <property type="entry name" value="Fn3_SaeA_4th"/>
    <property type="match status" value="1"/>
</dbReference>
<dbReference type="Pfam" id="PF25833">
    <property type="entry name" value="Fn3_SaeA_3rd"/>
    <property type="match status" value="1"/>
</dbReference>
<feature type="domain" description="SaeA fifth Fn3-like" evidence="6">
    <location>
        <begin position="560"/>
        <end position="680"/>
    </location>
</feature>
<keyword evidence="8" id="KW-1185">Reference proteome</keyword>
<dbReference type="InterPro" id="IPR058693">
    <property type="entry name" value="Fn3_SaeA_3rd"/>
</dbReference>
<gene>
    <name evidence="7" type="ORF">RPIT_12065</name>
</gene>
<feature type="domain" description="SaeA first Fn3-like" evidence="2">
    <location>
        <begin position="146"/>
        <end position="235"/>
    </location>
</feature>
<organism evidence="7 8">
    <name type="scientific">Tessaracoccus flavus</name>
    <dbReference type="NCBI Taxonomy" id="1610493"/>
    <lineage>
        <taxon>Bacteria</taxon>
        <taxon>Bacillati</taxon>
        <taxon>Actinomycetota</taxon>
        <taxon>Actinomycetes</taxon>
        <taxon>Propionibacteriales</taxon>
        <taxon>Propionibacteriaceae</taxon>
        <taxon>Tessaracoccus</taxon>
    </lineage>
</organism>